<dbReference type="EMBL" id="CVRI01000001">
    <property type="protein sequence ID" value="CRK86454.1"/>
    <property type="molecule type" value="Genomic_DNA"/>
</dbReference>
<dbReference type="STRING" id="568069.A0A1J1HJ20"/>
<organism evidence="2 3">
    <name type="scientific">Clunio marinus</name>
    <dbReference type="NCBI Taxonomy" id="568069"/>
    <lineage>
        <taxon>Eukaryota</taxon>
        <taxon>Metazoa</taxon>
        <taxon>Ecdysozoa</taxon>
        <taxon>Arthropoda</taxon>
        <taxon>Hexapoda</taxon>
        <taxon>Insecta</taxon>
        <taxon>Pterygota</taxon>
        <taxon>Neoptera</taxon>
        <taxon>Endopterygota</taxon>
        <taxon>Diptera</taxon>
        <taxon>Nematocera</taxon>
        <taxon>Chironomoidea</taxon>
        <taxon>Chironomidae</taxon>
        <taxon>Clunio</taxon>
    </lineage>
</organism>
<sequence length="97" mass="11247">MVITNVPHLDIGDWLKRLELLDYEVNFQKFFGVEDLIELSESDIKDLGIKNSAHRARIVSSLVALKVDLMPYGLKQVFFVAYYCYTLSLTYDVEKKL</sequence>
<evidence type="ECO:0000313" key="2">
    <source>
        <dbReference type="EMBL" id="CRK86454.1"/>
    </source>
</evidence>
<name>A0A1J1HJ20_9DIPT</name>
<evidence type="ECO:0000259" key="1">
    <source>
        <dbReference type="PROSITE" id="PS50105"/>
    </source>
</evidence>
<dbReference type="SMART" id="SM00454">
    <property type="entry name" value="SAM"/>
    <property type="match status" value="1"/>
</dbReference>
<dbReference type="Pfam" id="PF00536">
    <property type="entry name" value="SAM_1"/>
    <property type="match status" value="1"/>
</dbReference>
<dbReference type="PROSITE" id="PS50105">
    <property type="entry name" value="SAM_DOMAIN"/>
    <property type="match status" value="1"/>
</dbReference>
<dbReference type="SUPFAM" id="SSF47769">
    <property type="entry name" value="SAM/Pointed domain"/>
    <property type="match status" value="1"/>
</dbReference>
<dbReference type="Proteomes" id="UP000183832">
    <property type="component" value="Unassembled WGS sequence"/>
</dbReference>
<evidence type="ECO:0000313" key="3">
    <source>
        <dbReference type="Proteomes" id="UP000183832"/>
    </source>
</evidence>
<proteinExistence type="predicted"/>
<accession>A0A1J1HJ20</accession>
<feature type="domain" description="SAM" evidence="1">
    <location>
        <begin position="10"/>
        <end position="68"/>
    </location>
</feature>
<dbReference type="OrthoDB" id="8040142at2759"/>
<dbReference type="CDD" id="cd09487">
    <property type="entry name" value="SAM_superfamily"/>
    <property type="match status" value="1"/>
</dbReference>
<dbReference type="Gene3D" id="1.10.150.50">
    <property type="entry name" value="Transcription Factor, Ets-1"/>
    <property type="match status" value="1"/>
</dbReference>
<dbReference type="AlphaFoldDB" id="A0A1J1HJ20"/>
<reference evidence="2 3" key="1">
    <citation type="submission" date="2015-04" db="EMBL/GenBank/DDBJ databases">
        <authorList>
            <person name="Syromyatnikov M.Y."/>
            <person name="Popov V.N."/>
        </authorList>
    </citation>
    <scope>NUCLEOTIDE SEQUENCE [LARGE SCALE GENOMIC DNA]</scope>
</reference>
<protein>
    <submittedName>
        <fullName evidence="2">CLUMA_CG000245, isoform A</fullName>
    </submittedName>
</protein>
<dbReference type="InterPro" id="IPR013761">
    <property type="entry name" value="SAM/pointed_sf"/>
</dbReference>
<gene>
    <name evidence="2" type="ORF">CLUMA_CG000245</name>
</gene>
<keyword evidence="3" id="KW-1185">Reference proteome</keyword>
<dbReference type="InterPro" id="IPR001660">
    <property type="entry name" value="SAM"/>
</dbReference>